<feature type="transmembrane region" description="Helical" evidence="1">
    <location>
        <begin position="310"/>
        <end position="326"/>
    </location>
</feature>
<dbReference type="PANTHER" id="PTHR22916:SF3">
    <property type="entry name" value="UDP-GLCNAC:BETAGAL BETA-1,3-N-ACETYLGLUCOSAMINYLTRANSFERASE-LIKE PROTEIN 1"/>
    <property type="match status" value="1"/>
</dbReference>
<protein>
    <submittedName>
        <fullName evidence="3">Glycosyltransferase involved in cell wall biosynthesis</fullName>
    </submittedName>
</protein>
<dbReference type="CDD" id="cd00761">
    <property type="entry name" value="Glyco_tranf_GTA_type"/>
    <property type="match status" value="1"/>
</dbReference>
<dbReference type="PANTHER" id="PTHR22916">
    <property type="entry name" value="GLYCOSYLTRANSFERASE"/>
    <property type="match status" value="1"/>
</dbReference>
<dbReference type="SUPFAM" id="SSF53448">
    <property type="entry name" value="Nucleotide-diphospho-sugar transferases"/>
    <property type="match status" value="1"/>
</dbReference>
<dbReference type="InterPro" id="IPR029044">
    <property type="entry name" value="Nucleotide-diphossugar_trans"/>
</dbReference>
<evidence type="ECO:0000256" key="1">
    <source>
        <dbReference type="SAM" id="Phobius"/>
    </source>
</evidence>
<evidence type="ECO:0000313" key="3">
    <source>
        <dbReference type="EMBL" id="RKR82246.1"/>
    </source>
</evidence>
<reference evidence="3 4" key="1">
    <citation type="submission" date="2018-10" db="EMBL/GenBank/DDBJ databases">
        <title>Genomic Encyclopedia of Archaeal and Bacterial Type Strains, Phase II (KMG-II): from individual species to whole genera.</title>
        <authorList>
            <person name="Goeker M."/>
        </authorList>
    </citation>
    <scope>NUCLEOTIDE SEQUENCE [LARGE SCALE GENOMIC DNA]</scope>
    <source>
        <strain evidence="3 4">DSM 18602</strain>
    </source>
</reference>
<keyword evidence="1" id="KW-0472">Membrane</keyword>
<dbReference type="Gene3D" id="3.90.550.10">
    <property type="entry name" value="Spore Coat Polysaccharide Biosynthesis Protein SpsA, Chain A"/>
    <property type="match status" value="1"/>
</dbReference>
<organism evidence="3 4">
    <name type="scientific">Mucilaginibacter gracilis</name>
    <dbReference type="NCBI Taxonomy" id="423350"/>
    <lineage>
        <taxon>Bacteria</taxon>
        <taxon>Pseudomonadati</taxon>
        <taxon>Bacteroidota</taxon>
        <taxon>Sphingobacteriia</taxon>
        <taxon>Sphingobacteriales</taxon>
        <taxon>Sphingobacteriaceae</taxon>
        <taxon>Mucilaginibacter</taxon>
    </lineage>
</organism>
<dbReference type="AlphaFoldDB" id="A0A495IZU8"/>
<comment type="caution">
    <text evidence="3">The sequence shown here is derived from an EMBL/GenBank/DDBJ whole genome shotgun (WGS) entry which is preliminary data.</text>
</comment>
<evidence type="ECO:0000313" key="4">
    <source>
        <dbReference type="Proteomes" id="UP000268007"/>
    </source>
</evidence>
<accession>A0A495IZU8</accession>
<dbReference type="OrthoDB" id="9815829at2"/>
<keyword evidence="1" id="KW-1133">Transmembrane helix</keyword>
<feature type="domain" description="Glycosyltransferase 2-like" evidence="2">
    <location>
        <begin position="4"/>
        <end position="117"/>
    </location>
</feature>
<dbReference type="EMBL" id="RBKU01000001">
    <property type="protein sequence ID" value="RKR82246.1"/>
    <property type="molecule type" value="Genomic_DNA"/>
</dbReference>
<evidence type="ECO:0000259" key="2">
    <source>
        <dbReference type="Pfam" id="PF00535"/>
    </source>
</evidence>
<dbReference type="GO" id="GO:0016758">
    <property type="term" value="F:hexosyltransferase activity"/>
    <property type="evidence" value="ECO:0007669"/>
    <property type="project" value="UniProtKB-ARBA"/>
</dbReference>
<keyword evidence="3" id="KW-0808">Transferase</keyword>
<name>A0A495IZU8_9SPHI</name>
<keyword evidence="4" id="KW-1185">Reference proteome</keyword>
<dbReference type="RefSeq" id="WP_121197868.1">
    <property type="nucleotide sequence ID" value="NZ_RBKU01000001.1"/>
</dbReference>
<dbReference type="Pfam" id="PF00535">
    <property type="entry name" value="Glycos_transf_2"/>
    <property type="match status" value="1"/>
</dbReference>
<gene>
    <name evidence="3" type="ORF">BDD43_2422</name>
</gene>
<dbReference type="Proteomes" id="UP000268007">
    <property type="component" value="Unassembled WGS sequence"/>
</dbReference>
<dbReference type="InterPro" id="IPR001173">
    <property type="entry name" value="Glyco_trans_2-like"/>
</dbReference>
<sequence length="337" mass="39785">MILSVCIPTYNRLPELKINLKFLIQEVLSNYNDDVEIIISDNYSTDGTYEYINTLANQYPFIISHTNPSNIGMVPNWKKSISLARGKFVWLLGSDDIVIPGKFSLLKDAIYKYPEVCLFLLNNKNWNPEDEEFVNFDENIFIEAETHIKNSNDEYVPMISRLLGKREDQFTPIYLSVMKKADWLNALDLYDLDKPVFSTLANCAPQAVYIPEQMFNKEGYYINTPLVLASYNVGWKRYFSLYYCYYLVYLHGIWLKAGGDRLVVNESLKSLINNKLKRHHYRDLFVYNRDNLKYISFIEYLKLVYQYPKTYSNIAYIFLLNFIYLVKKYTKNLKYKG</sequence>
<keyword evidence="1" id="KW-0812">Transmembrane</keyword>
<proteinExistence type="predicted"/>